<dbReference type="SUPFAM" id="SSF51735">
    <property type="entry name" value="NAD(P)-binding Rossmann-fold domains"/>
    <property type="match status" value="1"/>
</dbReference>
<dbReference type="Gene3D" id="3.30.360.10">
    <property type="entry name" value="Dihydrodipicolinate Reductase, domain 2"/>
    <property type="match status" value="1"/>
</dbReference>
<accession>A0A382KGZ7</accession>
<protein>
    <recommendedName>
        <fullName evidence="2">Gfo/Idh/MocA-like oxidoreductase N-terminal domain-containing protein</fullName>
    </recommendedName>
</protein>
<feature type="non-terminal residue" evidence="3">
    <location>
        <position position="292"/>
    </location>
</feature>
<organism evidence="3">
    <name type="scientific">marine metagenome</name>
    <dbReference type="NCBI Taxonomy" id="408172"/>
    <lineage>
        <taxon>unclassified sequences</taxon>
        <taxon>metagenomes</taxon>
        <taxon>ecological metagenomes</taxon>
    </lineage>
</organism>
<evidence type="ECO:0000313" key="3">
    <source>
        <dbReference type="EMBL" id="SVC23479.1"/>
    </source>
</evidence>
<dbReference type="SUPFAM" id="SSF55347">
    <property type="entry name" value="Glyceraldehyde-3-phosphate dehydrogenase-like, C-terminal domain"/>
    <property type="match status" value="1"/>
</dbReference>
<dbReference type="Pfam" id="PF01408">
    <property type="entry name" value="GFO_IDH_MocA"/>
    <property type="match status" value="1"/>
</dbReference>
<dbReference type="InterPro" id="IPR036291">
    <property type="entry name" value="NAD(P)-bd_dom_sf"/>
</dbReference>
<proteinExistence type="predicted"/>
<feature type="domain" description="Gfo/Idh/MocA-like oxidoreductase N-terminal" evidence="2">
    <location>
        <begin position="13"/>
        <end position="134"/>
    </location>
</feature>
<dbReference type="InterPro" id="IPR050463">
    <property type="entry name" value="Gfo/Idh/MocA_oxidrdct_glycsds"/>
</dbReference>
<dbReference type="PANTHER" id="PTHR43818">
    <property type="entry name" value="BCDNA.GH03377"/>
    <property type="match status" value="1"/>
</dbReference>
<evidence type="ECO:0000256" key="1">
    <source>
        <dbReference type="ARBA" id="ARBA00023002"/>
    </source>
</evidence>
<sequence length="292" mass="31951">MQSPNVKPGDQDVKCAIIGVGPNRSRGLAEAYEHIDRGTLAAVSARTPEHLAAFADRFGVEGRYTDYREMFTREKPDLVHVNTPPTVRLEVMEAAHAAGVAALIVEKPLAIQAEDYRQIREFAASHPLKVAINHQLHFQPRRFELQQRVADGQIGDVRYVDASCGMNLAYQGTHTLQAIGAFLPSRQPAQVFGQASGANGLADTPRKHFAPDSAQAVIGYGDEIQATLQSGETAPHVGREGVHTHKRVAVYGTRGFAHWTMWGWELGIDGPVESGSHEYPDEDIIGQARMTE</sequence>
<dbReference type="GO" id="GO:0016491">
    <property type="term" value="F:oxidoreductase activity"/>
    <property type="evidence" value="ECO:0007669"/>
    <property type="project" value="UniProtKB-KW"/>
</dbReference>
<dbReference type="AlphaFoldDB" id="A0A382KGZ7"/>
<keyword evidence="1" id="KW-0560">Oxidoreductase</keyword>
<dbReference type="Gene3D" id="3.40.50.720">
    <property type="entry name" value="NAD(P)-binding Rossmann-like Domain"/>
    <property type="match status" value="1"/>
</dbReference>
<evidence type="ECO:0000259" key="2">
    <source>
        <dbReference type="Pfam" id="PF01408"/>
    </source>
</evidence>
<gene>
    <name evidence="3" type="ORF">METZ01_LOCUS276333</name>
</gene>
<dbReference type="EMBL" id="UINC01080494">
    <property type="protein sequence ID" value="SVC23479.1"/>
    <property type="molecule type" value="Genomic_DNA"/>
</dbReference>
<dbReference type="InterPro" id="IPR000683">
    <property type="entry name" value="Gfo/Idh/MocA-like_OxRdtase_N"/>
</dbReference>
<dbReference type="PANTHER" id="PTHR43818:SF11">
    <property type="entry name" value="BCDNA.GH03377"/>
    <property type="match status" value="1"/>
</dbReference>
<name>A0A382KGZ7_9ZZZZ</name>
<dbReference type="GO" id="GO:0000166">
    <property type="term" value="F:nucleotide binding"/>
    <property type="evidence" value="ECO:0007669"/>
    <property type="project" value="InterPro"/>
</dbReference>
<reference evidence="3" key="1">
    <citation type="submission" date="2018-05" db="EMBL/GenBank/DDBJ databases">
        <authorList>
            <person name="Lanie J.A."/>
            <person name="Ng W.-L."/>
            <person name="Kazmierczak K.M."/>
            <person name="Andrzejewski T.M."/>
            <person name="Davidsen T.M."/>
            <person name="Wayne K.J."/>
            <person name="Tettelin H."/>
            <person name="Glass J.I."/>
            <person name="Rusch D."/>
            <person name="Podicherti R."/>
            <person name="Tsui H.-C.T."/>
            <person name="Winkler M.E."/>
        </authorList>
    </citation>
    <scope>NUCLEOTIDE SEQUENCE</scope>
</reference>